<accession>A0ABQ7LM36</accession>
<keyword evidence="9" id="KW-1185">Reference proteome</keyword>
<proteinExistence type="predicted"/>
<dbReference type="PROSITE" id="PS50888">
    <property type="entry name" value="BHLH"/>
    <property type="match status" value="1"/>
</dbReference>
<comment type="subcellular location">
    <subcellularLocation>
        <location evidence="1">Nucleus</location>
    </subcellularLocation>
</comment>
<keyword evidence="4" id="KW-0804">Transcription</keyword>
<keyword evidence="2" id="KW-0805">Transcription regulation</keyword>
<dbReference type="Pfam" id="PF00010">
    <property type="entry name" value="HLH"/>
    <property type="match status" value="1"/>
</dbReference>
<evidence type="ECO:0000313" key="8">
    <source>
        <dbReference type="EMBL" id="KAG5386271.1"/>
    </source>
</evidence>
<gene>
    <name evidence="8" type="primary">A09p062890.1_BraROA</name>
    <name evidence="8" type="ORF">IGI04_037741</name>
</gene>
<organism evidence="8 9">
    <name type="scientific">Brassica rapa subsp. trilocularis</name>
    <dbReference type="NCBI Taxonomy" id="1813537"/>
    <lineage>
        <taxon>Eukaryota</taxon>
        <taxon>Viridiplantae</taxon>
        <taxon>Streptophyta</taxon>
        <taxon>Embryophyta</taxon>
        <taxon>Tracheophyta</taxon>
        <taxon>Spermatophyta</taxon>
        <taxon>Magnoliopsida</taxon>
        <taxon>eudicotyledons</taxon>
        <taxon>Gunneridae</taxon>
        <taxon>Pentapetalae</taxon>
        <taxon>rosids</taxon>
        <taxon>malvids</taxon>
        <taxon>Brassicales</taxon>
        <taxon>Brassicaceae</taxon>
        <taxon>Brassiceae</taxon>
        <taxon>Brassica</taxon>
    </lineage>
</organism>
<feature type="region of interest" description="Disordered" evidence="6">
    <location>
        <begin position="491"/>
        <end position="534"/>
    </location>
</feature>
<dbReference type="Proteomes" id="UP000823674">
    <property type="component" value="Chromosome A09"/>
</dbReference>
<protein>
    <recommendedName>
        <fullName evidence="7">BHLH domain-containing protein</fullName>
    </recommendedName>
</protein>
<dbReference type="EMBL" id="JADBGQ010000008">
    <property type="protein sequence ID" value="KAG5386271.1"/>
    <property type="molecule type" value="Genomic_DNA"/>
</dbReference>
<dbReference type="InterPro" id="IPR015660">
    <property type="entry name" value="MASH1/Ascl1a-like"/>
</dbReference>
<name>A0ABQ7LM36_BRACM</name>
<dbReference type="PANTHER" id="PTHR13935:SF41">
    <property type="entry name" value="TRANSCRIPTION FACTOR ORG2-RELATED"/>
    <property type="match status" value="1"/>
</dbReference>
<reference evidence="8 9" key="1">
    <citation type="submission" date="2021-03" db="EMBL/GenBank/DDBJ databases">
        <authorList>
            <person name="King G.J."/>
            <person name="Bancroft I."/>
            <person name="Baten A."/>
            <person name="Bloomfield J."/>
            <person name="Borpatragohain P."/>
            <person name="He Z."/>
            <person name="Irish N."/>
            <person name="Irwin J."/>
            <person name="Liu K."/>
            <person name="Mauleon R.P."/>
            <person name="Moore J."/>
            <person name="Morris R."/>
            <person name="Ostergaard L."/>
            <person name="Wang B."/>
            <person name="Wells R."/>
        </authorList>
    </citation>
    <scope>NUCLEOTIDE SEQUENCE [LARGE SCALE GENOMIC DNA]</scope>
    <source>
        <strain evidence="8">R-o-18</strain>
        <tissue evidence="8">Leaf</tissue>
    </source>
</reference>
<evidence type="ECO:0000259" key="7">
    <source>
        <dbReference type="PROSITE" id="PS50888"/>
    </source>
</evidence>
<sequence>MHALGHTFFPNFGRESTGVYESYNIVRDNHNNGTFLDFPVPNMYGVVHHQTSLVDSVSSEVNGIDSNSVVMKKLNHNANERNRRKKINSLFTSLRSCLPDLDELKKLSIPKTVSRSVQYITELKKQANKLRQKKDDLLVRVLVQKERYVQPQPKVIAGYVSTVFATKLRDNEVMSDEQHASRFGTKEQQKKTNPPNRFSQVFGEVIVGEKKLKKDVRKAGELLGVNLVSLDEKTMLIQGPIGNSETQQFQISAEGRVNLWAKLIRCYQKQHPLQAHGLSCCHTLQRPDQDCGAVGADTNRKFQTSWAKLVVSTLFSMMKTSPFSVSRCDDYNPIGQPQLCIAHSVFDKVVTHLDEKLTLLGWLFFNAIFGTHFYFDHETLVSQCFLKVLCGAEGYYSSTPSTYGGAKKIETVTLAEMNTYVLNSQPHSFMVSCIYDNHQRLPVANFAINAGADHPEDDMHAAVNLSVEHNPVVKTDAAEKTIMSECAPNIIGVNGGSEPVTSQTESSREELIGEEHDPSSKKLHTSDDVEDRTL</sequence>
<dbReference type="SMART" id="SM00353">
    <property type="entry name" value="HLH"/>
    <property type="match status" value="1"/>
</dbReference>
<evidence type="ECO:0000256" key="4">
    <source>
        <dbReference type="ARBA" id="ARBA00023163"/>
    </source>
</evidence>
<feature type="compositionally biased region" description="Basic and acidic residues" evidence="6">
    <location>
        <begin position="175"/>
        <end position="190"/>
    </location>
</feature>
<evidence type="ECO:0000256" key="6">
    <source>
        <dbReference type="SAM" id="MobiDB-lite"/>
    </source>
</evidence>
<dbReference type="Gene3D" id="4.10.280.10">
    <property type="entry name" value="Helix-loop-helix DNA-binding domain"/>
    <property type="match status" value="1"/>
</dbReference>
<evidence type="ECO:0000313" key="9">
    <source>
        <dbReference type="Proteomes" id="UP000823674"/>
    </source>
</evidence>
<evidence type="ECO:0000256" key="2">
    <source>
        <dbReference type="ARBA" id="ARBA00023015"/>
    </source>
</evidence>
<dbReference type="SUPFAM" id="SSF47459">
    <property type="entry name" value="HLH, helix-loop-helix DNA-binding domain"/>
    <property type="match status" value="1"/>
</dbReference>
<feature type="domain" description="BHLH" evidence="7">
    <location>
        <begin position="71"/>
        <end position="123"/>
    </location>
</feature>
<comment type="caution">
    <text evidence="8">The sequence shown here is derived from an EMBL/GenBank/DDBJ whole genome shotgun (WGS) entry which is preliminary data.</text>
</comment>
<keyword evidence="5" id="KW-0539">Nucleus</keyword>
<evidence type="ECO:0000256" key="1">
    <source>
        <dbReference type="ARBA" id="ARBA00004123"/>
    </source>
</evidence>
<evidence type="ECO:0000256" key="5">
    <source>
        <dbReference type="ARBA" id="ARBA00023242"/>
    </source>
</evidence>
<dbReference type="PANTHER" id="PTHR13935">
    <property type="entry name" value="ACHAETE-SCUTE TRANSCRIPTION FACTOR-RELATED"/>
    <property type="match status" value="1"/>
</dbReference>
<dbReference type="InterPro" id="IPR011598">
    <property type="entry name" value="bHLH_dom"/>
</dbReference>
<feature type="region of interest" description="Disordered" evidence="6">
    <location>
        <begin position="175"/>
        <end position="195"/>
    </location>
</feature>
<keyword evidence="3" id="KW-0238">DNA-binding</keyword>
<dbReference type="CDD" id="cd18914">
    <property type="entry name" value="bHLH_AtORG2_like"/>
    <property type="match status" value="1"/>
</dbReference>
<evidence type="ECO:0000256" key="3">
    <source>
        <dbReference type="ARBA" id="ARBA00023125"/>
    </source>
</evidence>
<feature type="compositionally biased region" description="Basic and acidic residues" evidence="6">
    <location>
        <begin position="506"/>
        <end position="534"/>
    </location>
</feature>
<dbReference type="InterPro" id="IPR036638">
    <property type="entry name" value="HLH_DNA-bd_sf"/>
</dbReference>